<keyword evidence="11" id="KW-1185">Reference proteome</keyword>
<keyword evidence="6 8" id="KW-0560">Oxidoreductase</keyword>
<evidence type="ECO:0000256" key="3">
    <source>
        <dbReference type="ARBA" id="ARBA00022630"/>
    </source>
</evidence>
<comment type="caution">
    <text evidence="10">The sequence shown here is derived from an EMBL/GenBank/DDBJ whole genome shotgun (WGS) entry which is preliminary data.</text>
</comment>
<dbReference type="Proteomes" id="UP001500604">
    <property type="component" value="Unassembled WGS sequence"/>
</dbReference>
<evidence type="ECO:0000256" key="7">
    <source>
        <dbReference type="ARBA" id="ARBA00023027"/>
    </source>
</evidence>
<comment type="similarity">
    <text evidence="2 8">Belongs to the nitroreductase family.</text>
</comment>
<dbReference type="Pfam" id="PF00881">
    <property type="entry name" value="Nitroreductase"/>
    <property type="match status" value="1"/>
</dbReference>
<evidence type="ECO:0000256" key="6">
    <source>
        <dbReference type="ARBA" id="ARBA00023002"/>
    </source>
</evidence>
<dbReference type="EC" id="1.-.-.-" evidence="8"/>
<evidence type="ECO:0000256" key="8">
    <source>
        <dbReference type="PIRNR" id="PIRNR000232"/>
    </source>
</evidence>
<name>A0ABP8UZM5_9GAMM</name>
<gene>
    <name evidence="10" type="ORF">GCM10023116_02640</name>
</gene>
<feature type="domain" description="Nitroreductase" evidence="9">
    <location>
        <begin position="18"/>
        <end position="163"/>
    </location>
</feature>
<evidence type="ECO:0000259" key="9">
    <source>
        <dbReference type="Pfam" id="PF00881"/>
    </source>
</evidence>
<evidence type="ECO:0000256" key="2">
    <source>
        <dbReference type="ARBA" id="ARBA00007118"/>
    </source>
</evidence>
<protein>
    <recommendedName>
        <fullName evidence="8">Putative NAD(P)H nitroreductase</fullName>
        <ecNumber evidence="8">1.-.-.-</ecNumber>
    </recommendedName>
</protein>
<dbReference type="InterPro" id="IPR029479">
    <property type="entry name" value="Nitroreductase"/>
</dbReference>
<evidence type="ECO:0000313" key="11">
    <source>
        <dbReference type="Proteomes" id="UP001500604"/>
    </source>
</evidence>
<keyword evidence="4 8" id="KW-0288">FMN</keyword>
<dbReference type="PIRSF" id="PIRSF000232">
    <property type="entry name" value="YdjA"/>
    <property type="match status" value="1"/>
</dbReference>
<evidence type="ECO:0000313" key="10">
    <source>
        <dbReference type="EMBL" id="GAA4648002.1"/>
    </source>
</evidence>
<dbReference type="InterPro" id="IPR000415">
    <property type="entry name" value="Nitroreductase-like"/>
</dbReference>
<sequence length="187" mass="20572">MDAIEALTGRVSVPRLVEPAPSSEQLDILFQAALRAPDHAMLRPWRYITISGEARERLGELYAKAVQADQPDLEDEMLDRYRGLPLRAPMLVALVLTPQQHPKVPEIEQVLSLGAACHGMMVAAHAMGIGAMWRTGTISYHPLVEEGLGLTGDEKLYGFMYLGTPDGVRKKRPQLAVSDFVSAWPEG</sequence>
<dbReference type="SUPFAM" id="SSF55469">
    <property type="entry name" value="FMN-dependent nitroreductase-like"/>
    <property type="match status" value="1"/>
</dbReference>
<keyword evidence="3 8" id="KW-0285">Flavoprotein</keyword>
<dbReference type="PANTHER" id="PTHR43821">
    <property type="entry name" value="NAD(P)H NITROREDUCTASE YDJA-RELATED"/>
    <property type="match status" value="1"/>
</dbReference>
<dbReference type="CDD" id="cd02135">
    <property type="entry name" value="YdjA-like"/>
    <property type="match status" value="1"/>
</dbReference>
<evidence type="ECO:0000256" key="4">
    <source>
        <dbReference type="ARBA" id="ARBA00022643"/>
    </source>
</evidence>
<proteinExistence type="inferred from homology"/>
<comment type="cofactor">
    <cofactor evidence="1 8">
        <name>FMN</name>
        <dbReference type="ChEBI" id="CHEBI:58210"/>
    </cofactor>
</comment>
<reference evidence="11" key="1">
    <citation type="journal article" date="2019" name="Int. J. Syst. Evol. Microbiol.">
        <title>The Global Catalogue of Microorganisms (GCM) 10K type strain sequencing project: providing services to taxonomists for standard genome sequencing and annotation.</title>
        <authorList>
            <consortium name="The Broad Institute Genomics Platform"/>
            <consortium name="The Broad Institute Genome Sequencing Center for Infectious Disease"/>
            <person name="Wu L."/>
            <person name="Ma J."/>
        </authorList>
    </citation>
    <scope>NUCLEOTIDE SEQUENCE [LARGE SCALE GENOMIC DNA]</scope>
    <source>
        <strain evidence="11">JCM 17805</strain>
    </source>
</reference>
<organism evidence="10 11">
    <name type="scientific">Kistimonas scapharcae</name>
    <dbReference type="NCBI Taxonomy" id="1036133"/>
    <lineage>
        <taxon>Bacteria</taxon>
        <taxon>Pseudomonadati</taxon>
        <taxon>Pseudomonadota</taxon>
        <taxon>Gammaproteobacteria</taxon>
        <taxon>Oceanospirillales</taxon>
        <taxon>Endozoicomonadaceae</taxon>
        <taxon>Kistimonas</taxon>
    </lineage>
</organism>
<keyword evidence="5 8" id="KW-0521">NADP</keyword>
<dbReference type="RefSeq" id="WP_345193076.1">
    <property type="nucleotide sequence ID" value="NZ_BAABFL010000016.1"/>
</dbReference>
<evidence type="ECO:0000256" key="1">
    <source>
        <dbReference type="ARBA" id="ARBA00001917"/>
    </source>
</evidence>
<dbReference type="InterPro" id="IPR052530">
    <property type="entry name" value="NAD(P)H_nitroreductase"/>
</dbReference>
<evidence type="ECO:0000256" key="5">
    <source>
        <dbReference type="ARBA" id="ARBA00022857"/>
    </source>
</evidence>
<dbReference type="EMBL" id="BAABFL010000016">
    <property type="protein sequence ID" value="GAA4648002.1"/>
    <property type="molecule type" value="Genomic_DNA"/>
</dbReference>
<dbReference type="InterPro" id="IPR026021">
    <property type="entry name" value="YdjA-like"/>
</dbReference>
<dbReference type="PANTHER" id="PTHR43821:SF1">
    <property type="entry name" value="NAD(P)H NITROREDUCTASE YDJA-RELATED"/>
    <property type="match status" value="1"/>
</dbReference>
<dbReference type="Gene3D" id="3.40.109.10">
    <property type="entry name" value="NADH Oxidase"/>
    <property type="match status" value="1"/>
</dbReference>
<keyword evidence="7 8" id="KW-0520">NAD</keyword>
<accession>A0ABP8UZM5</accession>